<dbReference type="RefSeq" id="WP_012914655.1">
    <property type="nucleotide sequence ID" value="NC_013722.1"/>
</dbReference>
<feature type="signal peptide" evidence="1">
    <location>
        <begin position="1"/>
        <end position="26"/>
    </location>
</feature>
<sequence>MKKRKSTVFLRTLVYAALLFPFMASADNVALVDFYLSKEDNTKIDMPLTIESDAGDGASVRWSYVFTPYSKGKSGKSTTGYIGLQRNKGMKQVEYGIYNASNATAGSGATTATLDGTGKKISMNFDWKSNNQYVLRIEKDQDKHNDGLQWWKASIIDASSKSSIYLGSIGIDENMKNITSYITGTSYSLDDKANCETTPYARVRFDRPQSDDGKGKVETVDPWTISFNESPCALMKKSGAINGVNVGVRSDTVENSAVQQIGLSQGPQKWGWFDNEGTVGSIFKTDDSKARYFKLLTQTYSDYPSDDSNNEDWKYLGTTEPFYNGPAFHNWSENDRRGKPGDLYAYFIRPGTTYYFIRKTPENQQHGYFPTTPSDNDDWHYVGTNINTYTPN</sequence>
<gene>
    <name evidence="2" type="ordered locus">XALc_0090</name>
</gene>
<feature type="chain" id="PRO_5003036964" description="Secreted protein" evidence="1">
    <location>
        <begin position="27"/>
        <end position="392"/>
    </location>
</feature>
<accession>D2U899</accession>
<reference evidence="2 3" key="1">
    <citation type="journal article" date="2009" name="BMC Genomics">
        <title>The complete genome sequence of Xanthomonas albilineans provides new insights into the reductive genome evolution of the xylem-limited Xanthomonadaceae.</title>
        <authorList>
            <person name="Pieretti I."/>
            <person name="Royer M."/>
            <person name="Barbe V."/>
            <person name="Carrere S."/>
            <person name="Koebnik R."/>
            <person name="Cociancich S."/>
            <person name="Couloux A."/>
            <person name="Darrasse A."/>
            <person name="Gouzy J."/>
            <person name="Jacques M.A."/>
            <person name="Lauber E."/>
            <person name="Manceau C."/>
            <person name="Mangenot S."/>
            <person name="Poussier S."/>
            <person name="Segurens B."/>
            <person name="Szurek B."/>
            <person name="Verdier V."/>
            <person name="Arlat M."/>
            <person name="Rott P."/>
        </authorList>
    </citation>
    <scope>NUCLEOTIDE SEQUENCE [LARGE SCALE GENOMIC DNA]</scope>
    <source>
        <strain evidence="3">GPE PC73 / CFBP 7063</strain>
    </source>
</reference>
<protein>
    <recommendedName>
        <fullName evidence="4">Secreted protein</fullName>
    </recommendedName>
</protein>
<dbReference type="PATRIC" id="fig|29447.3.peg.99"/>
<dbReference type="Proteomes" id="UP000001890">
    <property type="component" value="Chromosome"/>
</dbReference>
<name>D2U899_XANAP</name>
<organism evidence="2 3">
    <name type="scientific">Xanthomonas albilineans (strain GPE PC73 / CFBP 7063)</name>
    <dbReference type="NCBI Taxonomy" id="380358"/>
    <lineage>
        <taxon>Bacteria</taxon>
        <taxon>Pseudomonadati</taxon>
        <taxon>Pseudomonadota</taxon>
        <taxon>Gammaproteobacteria</taxon>
        <taxon>Lysobacterales</taxon>
        <taxon>Lysobacteraceae</taxon>
        <taxon>Xanthomonas</taxon>
    </lineage>
</organism>
<evidence type="ECO:0000256" key="1">
    <source>
        <dbReference type="SAM" id="SignalP"/>
    </source>
</evidence>
<dbReference type="OrthoDB" id="7925801at2"/>
<dbReference type="GeneID" id="57875466"/>
<proteinExistence type="predicted"/>
<keyword evidence="3" id="KW-1185">Reference proteome</keyword>
<dbReference type="Gene3D" id="3.30.160.280">
    <property type="match status" value="2"/>
</dbReference>
<keyword evidence="1" id="KW-0732">Signal</keyword>
<evidence type="ECO:0000313" key="3">
    <source>
        <dbReference type="Proteomes" id="UP000001890"/>
    </source>
</evidence>
<dbReference type="eggNOG" id="COG5520">
    <property type="taxonomic scope" value="Bacteria"/>
</dbReference>
<dbReference type="KEGG" id="xal:XALC_0090"/>
<evidence type="ECO:0008006" key="4">
    <source>
        <dbReference type="Google" id="ProtNLM"/>
    </source>
</evidence>
<dbReference type="EMBL" id="FP565176">
    <property type="protein sequence ID" value="CBA14636.1"/>
    <property type="molecule type" value="Genomic_DNA"/>
</dbReference>
<evidence type="ECO:0000313" key="2">
    <source>
        <dbReference type="EMBL" id="CBA14636.1"/>
    </source>
</evidence>
<dbReference type="AlphaFoldDB" id="D2U899"/>